<evidence type="ECO:0000313" key="4">
    <source>
        <dbReference type="EMBL" id="GFO69228.1"/>
    </source>
</evidence>
<dbReference type="PANTHER" id="PTHR43344">
    <property type="entry name" value="PHOSPHOSERINE PHOSPHATASE"/>
    <property type="match status" value="1"/>
</dbReference>
<sequence>MQRLIFDFDGTITSRDTTRFLVAELLRARPWKTPVVAAQLAPLIAGRSTDAIQSCKLRCIGEAIRGTTEQQLSSALDRFASRVRALFRPELIKTIEQHREAGGEVILASASPGFALRPLFAEYGLTVIATEFECRNGIFTGRTIGSSCFGEAKAEAVRNYLHSTGDREVAAAWSDSITDLPVMLLARDRVWYCSADHAQKMRQADPEGNFVISP</sequence>
<evidence type="ECO:0000256" key="2">
    <source>
        <dbReference type="ARBA" id="ARBA00022801"/>
    </source>
</evidence>
<gene>
    <name evidence="4" type="ORF">GMLC_28070</name>
</gene>
<dbReference type="PANTHER" id="PTHR43344:SF13">
    <property type="entry name" value="PHOSPHATASE RV3661-RELATED"/>
    <property type="match status" value="1"/>
</dbReference>
<name>A0A6V8N9I4_9BACT</name>
<dbReference type="InterPro" id="IPR036412">
    <property type="entry name" value="HAD-like_sf"/>
</dbReference>
<dbReference type="InterPro" id="IPR050582">
    <property type="entry name" value="HAD-like_SerB"/>
</dbReference>
<dbReference type="InterPro" id="IPR023214">
    <property type="entry name" value="HAD_sf"/>
</dbReference>
<dbReference type="NCBIfam" id="TIGR01488">
    <property type="entry name" value="HAD-SF-IB"/>
    <property type="match status" value="1"/>
</dbReference>
<evidence type="ECO:0000256" key="3">
    <source>
        <dbReference type="ARBA" id="ARBA00022842"/>
    </source>
</evidence>
<keyword evidence="5" id="KW-1185">Reference proteome</keyword>
<dbReference type="Gene3D" id="1.20.1440.100">
    <property type="entry name" value="SG protein - dephosphorylation function"/>
    <property type="match status" value="1"/>
</dbReference>
<reference evidence="5" key="1">
    <citation type="submission" date="2020-06" db="EMBL/GenBank/DDBJ databases">
        <title>Draft genomic sequecing of Geomonas sp. Red745.</title>
        <authorList>
            <person name="Itoh H."/>
            <person name="Xu Z.X."/>
            <person name="Ushijima N."/>
            <person name="Masuda Y."/>
            <person name="Shiratori Y."/>
            <person name="Senoo K."/>
        </authorList>
    </citation>
    <scope>NUCLEOTIDE SEQUENCE [LARGE SCALE GENOMIC DNA]</scope>
    <source>
        <strain evidence="5">Red745</strain>
    </source>
</reference>
<evidence type="ECO:0008006" key="6">
    <source>
        <dbReference type="Google" id="ProtNLM"/>
    </source>
</evidence>
<organism evidence="4 5">
    <name type="scientific">Geomonas limicola</name>
    <dbReference type="NCBI Taxonomy" id="2740186"/>
    <lineage>
        <taxon>Bacteria</taxon>
        <taxon>Pseudomonadati</taxon>
        <taxon>Thermodesulfobacteriota</taxon>
        <taxon>Desulfuromonadia</taxon>
        <taxon>Geobacterales</taxon>
        <taxon>Geobacteraceae</taxon>
        <taxon>Geomonas</taxon>
    </lineage>
</organism>
<dbReference type="Proteomes" id="UP000587586">
    <property type="component" value="Unassembled WGS sequence"/>
</dbReference>
<keyword evidence="1" id="KW-0479">Metal-binding</keyword>
<proteinExistence type="predicted"/>
<accession>A0A6V8N9I4</accession>
<evidence type="ECO:0000313" key="5">
    <source>
        <dbReference type="Proteomes" id="UP000587586"/>
    </source>
</evidence>
<protein>
    <recommendedName>
        <fullName evidence="6">Haloacid dehalogenase</fullName>
    </recommendedName>
</protein>
<dbReference type="InterPro" id="IPR006385">
    <property type="entry name" value="HAD_hydro_SerB1"/>
</dbReference>
<keyword evidence="2" id="KW-0378">Hydrolase</keyword>
<dbReference type="GO" id="GO:0016787">
    <property type="term" value="F:hydrolase activity"/>
    <property type="evidence" value="ECO:0007669"/>
    <property type="project" value="UniProtKB-KW"/>
</dbReference>
<dbReference type="EMBL" id="BLXZ01000005">
    <property type="protein sequence ID" value="GFO69228.1"/>
    <property type="molecule type" value="Genomic_DNA"/>
</dbReference>
<dbReference type="Gene3D" id="3.40.50.1000">
    <property type="entry name" value="HAD superfamily/HAD-like"/>
    <property type="match status" value="1"/>
</dbReference>
<dbReference type="Pfam" id="PF12710">
    <property type="entry name" value="HAD"/>
    <property type="match status" value="1"/>
</dbReference>
<dbReference type="RefSeq" id="WP_183361803.1">
    <property type="nucleotide sequence ID" value="NZ_BLXZ01000005.1"/>
</dbReference>
<dbReference type="SUPFAM" id="SSF56784">
    <property type="entry name" value="HAD-like"/>
    <property type="match status" value="1"/>
</dbReference>
<dbReference type="NCBIfam" id="TIGR01490">
    <property type="entry name" value="HAD-SF-IB-hyp1"/>
    <property type="match status" value="1"/>
</dbReference>
<keyword evidence="3" id="KW-0460">Magnesium</keyword>
<dbReference type="GO" id="GO:0046872">
    <property type="term" value="F:metal ion binding"/>
    <property type="evidence" value="ECO:0007669"/>
    <property type="project" value="UniProtKB-KW"/>
</dbReference>
<comment type="caution">
    <text evidence="4">The sequence shown here is derived from an EMBL/GenBank/DDBJ whole genome shotgun (WGS) entry which is preliminary data.</text>
</comment>
<evidence type="ECO:0000256" key="1">
    <source>
        <dbReference type="ARBA" id="ARBA00022723"/>
    </source>
</evidence>
<dbReference type="AlphaFoldDB" id="A0A6V8N9I4"/>